<keyword evidence="1" id="KW-0472">Membrane</keyword>
<protein>
    <recommendedName>
        <fullName evidence="4">PH domain-containing protein</fullName>
    </recommendedName>
</protein>
<name>A0ABZ1UQX9_9BURK</name>
<organism evidence="2 3">
    <name type="scientific">[Empedobacter] haloabium</name>
    <dbReference type="NCBI Taxonomy" id="592317"/>
    <lineage>
        <taxon>Bacteria</taxon>
        <taxon>Pseudomonadati</taxon>
        <taxon>Pseudomonadota</taxon>
        <taxon>Betaproteobacteria</taxon>
        <taxon>Burkholderiales</taxon>
        <taxon>Oxalobacteraceae</taxon>
        <taxon>Telluria group</taxon>
        <taxon>Telluria group incertae sedis</taxon>
    </lineage>
</organism>
<evidence type="ECO:0000256" key="1">
    <source>
        <dbReference type="SAM" id="Phobius"/>
    </source>
</evidence>
<evidence type="ECO:0000313" key="3">
    <source>
        <dbReference type="Proteomes" id="UP000321323"/>
    </source>
</evidence>
<keyword evidence="3" id="KW-1185">Reference proteome</keyword>
<keyword evidence="1" id="KW-1133">Transmembrane helix</keyword>
<feature type="transmembrane region" description="Helical" evidence="1">
    <location>
        <begin position="31"/>
        <end position="51"/>
    </location>
</feature>
<dbReference type="EMBL" id="CP136508">
    <property type="protein sequence ID" value="WUR15117.1"/>
    <property type="molecule type" value="Genomic_DNA"/>
</dbReference>
<proteinExistence type="predicted"/>
<dbReference type="Proteomes" id="UP000321323">
    <property type="component" value="Chromosome"/>
</dbReference>
<evidence type="ECO:0000313" key="2">
    <source>
        <dbReference type="EMBL" id="WUR15117.1"/>
    </source>
</evidence>
<evidence type="ECO:0008006" key="4">
    <source>
        <dbReference type="Google" id="ProtNLM"/>
    </source>
</evidence>
<sequence>MKSAASQRISRVVLPDPVWRYLILFQSWSQLFSWAGVMGASLSLVALVIWLLGDPRLIPETIACGLLGGTWSLLFATKAQFSIRGPATSEKAEIERILTDCLYIEQKPVGQEKRFGQKLPALLRWGDSDVTIVVRSGALVCTGPQLVIRRLRSMLVRSC</sequence>
<accession>A0ABZ1UQX9</accession>
<keyword evidence="1" id="KW-0812">Transmembrane</keyword>
<reference evidence="2 3" key="1">
    <citation type="journal article" date="2019" name="Int. J. Syst. Evol. Microbiol.">
        <title>The Draft Whole-Genome Sequence of the Antibiotic Producer Empedobacter haloabium ATCC 31962 Provides Indications for Its Taxonomic Reclassification.</title>
        <authorList>
            <person name="Miess H."/>
            <person name="Arlt P."/>
            <person name="Apel A.K."/>
            <person name="Weber T."/>
            <person name="Nieselt K."/>
            <person name="Hanssen F."/>
            <person name="Czemmel S."/>
            <person name="Nahnsen S."/>
            <person name="Gross H."/>
        </authorList>
    </citation>
    <scope>NUCLEOTIDE SEQUENCE [LARGE SCALE GENOMIC DNA]</scope>
    <source>
        <strain evidence="2 3">ATCC 31962</strain>
    </source>
</reference>
<gene>
    <name evidence="2" type="ORF">E7V67_008425</name>
</gene>
<feature type="transmembrane region" description="Helical" evidence="1">
    <location>
        <begin position="57"/>
        <end position="76"/>
    </location>
</feature>